<sequence length="47" mass="5516">MPGILDRIKQYSRTPQGRRAIATARRTASDPRRQAQARAWLGRLRRR</sequence>
<evidence type="ECO:0000313" key="2">
    <source>
        <dbReference type="EMBL" id="XCJ73990.1"/>
    </source>
</evidence>
<evidence type="ECO:0000256" key="1">
    <source>
        <dbReference type="SAM" id="MobiDB-lite"/>
    </source>
</evidence>
<accession>A0AAU8IZ65</accession>
<dbReference type="EMBL" id="CP159534">
    <property type="protein sequence ID" value="XCJ73990.1"/>
    <property type="molecule type" value="Genomic_DNA"/>
</dbReference>
<gene>
    <name evidence="2" type="ORF">ABII15_30270</name>
</gene>
<organism evidence="2">
    <name type="scientific">Streptomyces tabacisoli</name>
    <dbReference type="NCBI Taxonomy" id="3156398"/>
    <lineage>
        <taxon>Bacteria</taxon>
        <taxon>Bacillati</taxon>
        <taxon>Actinomycetota</taxon>
        <taxon>Actinomycetes</taxon>
        <taxon>Kitasatosporales</taxon>
        <taxon>Streptomycetaceae</taxon>
        <taxon>Streptomyces</taxon>
    </lineage>
</organism>
<dbReference type="RefSeq" id="WP_353945438.1">
    <property type="nucleotide sequence ID" value="NZ_CP159534.1"/>
</dbReference>
<reference evidence="2" key="1">
    <citation type="submission" date="2024-06" db="EMBL/GenBank/DDBJ databases">
        <title>Streptomyces sp. strain HUAS MG91 genome sequences.</title>
        <authorList>
            <person name="Mo P."/>
        </authorList>
    </citation>
    <scope>NUCLEOTIDE SEQUENCE</scope>
    <source>
        <strain evidence="2">HUAS MG91</strain>
    </source>
</reference>
<feature type="region of interest" description="Disordered" evidence="1">
    <location>
        <begin position="1"/>
        <end position="47"/>
    </location>
</feature>
<dbReference type="AlphaFoldDB" id="A0AAU8IZ65"/>
<name>A0AAU8IZ65_9ACTN</name>
<dbReference type="KEGG" id="stac:ABII15_30270"/>
<proteinExistence type="predicted"/>
<protein>
    <submittedName>
        <fullName evidence="2">Uncharacterized protein</fullName>
    </submittedName>
</protein>